<name>T1GLJ6_MEGSC</name>
<evidence type="ECO:0000313" key="13">
    <source>
        <dbReference type="EnsemblMetazoa" id="MESCA004401-PA"/>
    </source>
</evidence>
<reference evidence="14" key="1">
    <citation type="submission" date="2013-02" db="EMBL/GenBank/DDBJ databases">
        <authorList>
            <person name="Hughes D."/>
        </authorList>
    </citation>
    <scope>NUCLEOTIDE SEQUENCE</scope>
    <source>
        <strain>Durham</strain>
        <strain evidence="14">NC isolate 2 -- Noor lab</strain>
    </source>
</reference>
<evidence type="ECO:0000313" key="14">
    <source>
        <dbReference type="Proteomes" id="UP000015102"/>
    </source>
</evidence>
<protein>
    <recommendedName>
        <fullName evidence="9">tRNA-specific adenosine deaminase 1</fullName>
        <ecNumber evidence="8">3.5.4.34</ecNumber>
    </recommendedName>
    <alternativeName>
        <fullName evidence="10">tRNA-specific adenosine-37 deaminase</fullName>
    </alternativeName>
</protein>
<dbReference type="EC" id="3.5.4.34" evidence="8"/>
<dbReference type="EnsemblMetazoa" id="MESCA004401-RA">
    <property type="protein sequence ID" value="MESCA004401-PA"/>
    <property type="gene ID" value="MESCA004401"/>
</dbReference>
<keyword evidence="3" id="KW-0378">Hydrolase</keyword>
<dbReference type="PANTHER" id="PTHR46516:SF1">
    <property type="entry name" value="TRNA-SPECIFIC ADENOSINE DEAMINASE 1"/>
    <property type="match status" value="1"/>
</dbReference>
<evidence type="ECO:0000256" key="1">
    <source>
        <dbReference type="ARBA" id="ARBA00022694"/>
    </source>
</evidence>
<keyword evidence="14" id="KW-1185">Reference proteome</keyword>
<evidence type="ECO:0000256" key="10">
    <source>
        <dbReference type="ARBA" id="ARBA00041760"/>
    </source>
</evidence>
<evidence type="ECO:0000256" key="4">
    <source>
        <dbReference type="ARBA" id="ARBA00022833"/>
    </source>
</evidence>
<dbReference type="SMART" id="SM00552">
    <property type="entry name" value="ADEAMc"/>
    <property type="match status" value="1"/>
</dbReference>
<evidence type="ECO:0000256" key="6">
    <source>
        <dbReference type="ARBA" id="ARBA00037784"/>
    </source>
</evidence>
<dbReference type="PANTHER" id="PTHR46516">
    <property type="entry name" value="TRNA-SPECIFIC ADENOSINE DEAMINASE 1"/>
    <property type="match status" value="1"/>
</dbReference>
<organism evidence="13 14">
    <name type="scientific">Megaselia scalaris</name>
    <name type="common">Humpbacked fly</name>
    <name type="synonym">Phora scalaris</name>
    <dbReference type="NCBI Taxonomy" id="36166"/>
    <lineage>
        <taxon>Eukaryota</taxon>
        <taxon>Metazoa</taxon>
        <taxon>Ecdysozoa</taxon>
        <taxon>Arthropoda</taxon>
        <taxon>Hexapoda</taxon>
        <taxon>Insecta</taxon>
        <taxon>Pterygota</taxon>
        <taxon>Neoptera</taxon>
        <taxon>Endopterygota</taxon>
        <taxon>Diptera</taxon>
        <taxon>Brachycera</taxon>
        <taxon>Muscomorpha</taxon>
        <taxon>Platypezoidea</taxon>
        <taxon>Phoridae</taxon>
        <taxon>Megaseliini</taxon>
        <taxon>Megaselia</taxon>
    </lineage>
</organism>
<dbReference type="OMA" id="HPKKITY"/>
<keyword evidence="4" id="KW-0862">Zinc</keyword>
<comment type="similarity">
    <text evidence="7">Belongs to the ADAT1 family.</text>
</comment>
<evidence type="ECO:0000259" key="12">
    <source>
        <dbReference type="PROSITE" id="PS50141"/>
    </source>
</evidence>
<sequence>MTHPSEICEIAIKKFENLPKTGKPTQDEWTILAAVILYDKSANSLKVVSLGTGTKSLPKTKYCKNGLILNDSHAEVIAKRAFQKYLFSELRKDDGIFTFNQETVQFEVKEDLSFHFYTSHVPCGDACIIPEKDESYSEEPVIRQNAQDIGAVRLKPGKGIRTLSMSCSDKLAKWNVLGVQGSLLSSLISKPIILESINLSCDFEHEAIERAIWKRFNSQEFDVSHPLIRKGFELEIDFEFCFDKDKNPCPNTIAWADVQERPLQVSVNGKRLGVGKKQFYNKKSSLDICKRLLFENYLDFVGSNHLFLKKFGLTRDELFAMKYEDVKNLSKSYQKTWKDLKIKYFKMWVEKDFCFKEFSSIYENKP</sequence>
<evidence type="ECO:0000256" key="2">
    <source>
        <dbReference type="ARBA" id="ARBA00022723"/>
    </source>
</evidence>
<comment type="catalytic activity">
    <reaction evidence="11">
        <text>adenosine(37) in tRNA(Ala) + H2O + H(+) = inosine(37) in tRNA(Ala) + NH4(+)</text>
        <dbReference type="Rhea" id="RHEA:50968"/>
        <dbReference type="Rhea" id="RHEA-COMP:12855"/>
        <dbReference type="Rhea" id="RHEA-COMP:12856"/>
        <dbReference type="ChEBI" id="CHEBI:15377"/>
        <dbReference type="ChEBI" id="CHEBI:15378"/>
        <dbReference type="ChEBI" id="CHEBI:28938"/>
        <dbReference type="ChEBI" id="CHEBI:74411"/>
        <dbReference type="ChEBI" id="CHEBI:82852"/>
        <dbReference type="EC" id="3.5.4.34"/>
    </reaction>
</comment>
<evidence type="ECO:0000256" key="3">
    <source>
        <dbReference type="ARBA" id="ARBA00022801"/>
    </source>
</evidence>
<dbReference type="InterPro" id="IPR002466">
    <property type="entry name" value="A_deamin"/>
</dbReference>
<dbReference type="HOGENOM" id="CLU_005382_5_1_1"/>
<evidence type="ECO:0000256" key="9">
    <source>
        <dbReference type="ARBA" id="ARBA00040502"/>
    </source>
</evidence>
<evidence type="ECO:0000256" key="5">
    <source>
        <dbReference type="ARBA" id="ARBA00037026"/>
    </source>
</evidence>
<accession>T1GLJ6</accession>
<dbReference type="EMBL" id="CAQQ02122773">
    <property type="status" value="NOT_ANNOTATED_CDS"/>
    <property type="molecule type" value="Genomic_DNA"/>
</dbReference>
<comment type="function">
    <text evidence="6">Specifically deaminates adenosine-37 to inosine in tRNA-Ala.</text>
</comment>
<dbReference type="GO" id="GO:0043829">
    <property type="term" value="F:tRNA-specific adenosine-37 deaminase activity"/>
    <property type="evidence" value="ECO:0007669"/>
    <property type="project" value="UniProtKB-EC"/>
</dbReference>
<dbReference type="AlphaFoldDB" id="T1GLJ6"/>
<comment type="cofactor">
    <cofactor evidence="5">
        <name>1D-myo-inositol hexakisphosphate</name>
        <dbReference type="ChEBI" id="CHEBI:58130"/>
    </cofactor>
</comment>
<feature type="domain" description="A to I editase" evidence="12">
    <location>
        <begin position="49"/>
        <end position="221"/>
    </location>
</feature>
<evidence type="ECO:0000256" key="7">
    <source>
        <dbReference type="ARBA" id="ARBA00038326"/>
    </source>
</evidence>
<dbReference type="GO" id="GO:0008033">
    <property type="term" value="P:tRNA processing"/>
    <property type="evidence" value="ECO:0007669"/>
    <property type="project" value="UniProtKB-KW"/>
</dbReference>
<proteinExistence type="inferred from homology"/>
<reference evidence="13" key="2">
    <citation type="submission" date="2015-06" db="UniProtKB">
        <authorList>
            <consortium name="EnsemblMetazoa"/>
        </authorList>
    </citation>
    <scope>IDENTIFICATION</scope>
</reference>
<dbReference type="PROSITE" id="PS50141">
    <property type="entry name" value="A_DEAMIN_EDITASE"/>
    <property type="match status" value="1"/>
</dbReference>
<dbReference type="Proteomes" id="UP000015102">
    <property type="component" value="Unassembled WGS sequence"/>
</dbReference>
<keyword evidence="2" id="KW-0479">Metal-binding</keyword>
<dbReference type="Pfam" id="PF02137">
    <property type="entry name" value="A_deamin"/>
    <property type="match status" value="1"/>
</dbReference>
<evidence type="ECO:0000256" key="11">
    <source>
        <dbReference type="ARBA" id="ARBA00047635"/>
    </source>
</evidence>
<evidence type="ECO:0000256" key="8">
    <source>
        <dbReference type="ARBA" id="ARBA00038940"/>
    </source>
</evidence>
<dbReference type="STRING" id="36166.T1GLJ6"/>
<dbReference type="GO" id="GO:0003723">
    <property type="term" value="F:RNA binding"/>
    <property type="evidence" value="ECO:0007669"/>
    <property type="project" value="InterPro"/>
</dbReference>
<dbReference type="GO" id="GO:0046872">
    <property type="term" value="F:metal ion binding"/>
    <property type="evidence" value="ECO:0007669"/>
    <property type="project" value="UniProtKB-KW"/>
</dbReference>
<keyword evidence="1" id="KW-0819">tRNA processing</keyword>